<dbReference type="RefSeq" id="WP_004177378.1">
    <property type="nucleotide sequence ID" value="NZ_CP021106.3"/>
</dbReference>
<dbReference type="KEGG" id="nlc:EBAPG3_012935"/>
<accession>A0A1W6SS39</accession>
<dbReference type="AlphaFoldDB" id="A0A1W6SS39"/>
<organism evidence="2 3">
    <name type="scientific">Nitrosospira lacus</name>
    <dbReference type="NCBI Taxonomy" id="1288494"/>
    <lineage>
        <taxon>Bacteria</taxon>
        <taxon>Pseudomonadati</taxon>
        <taxon>Pseudomonadota</taxon>
        <taxon>Betaproteobacteria</taxon>
        <taxon>Nitrosomonadales</taxon>
        <taxon>Nitrosomonadaceae</taxon>
        <taxon>Nitrosospira</taxon>
    </lineage>
</organism>
<keyword evidence="3" id="KW-1185">Reference proteome</keyword>
<gene>
    <name evidence="2" type="ORF">EBAPG3_012935</name>
</gene>
<sequence>MKHAKTGSNKEIIELNQQVSGPSLEELQRSHYIVEALMSTLPPHTKSELVDLLQTLAKGGEPQAAIDHAHQRAMQIVSDICKPNSLHGAEGEAYRREMGERRQRERRQK</sequence>
<feature type="region of interest" description="Disordered" evidence="1">
    <location>
        <begin position="84"/>
        <end position="109"/>
    </location>
</feature>
<proteinExistence type="predicted"/>
<dbReference type="EMBL" id="CP021106">
    <property type="protein sequence ID" value="ARO88599.1"/>
    <property type="molecule type" value="Genomic_DNA"/>
</dbReference>
<evidence type="ECO:0000256" key="1">
    <source>
        <dbReference type="SAM" id="MobiDB-lite"/>
    </source>
</evidence>
<dbReference type="OrthoDB" id="8565538at2"/>
<evidence type="ECO:0000313" key="2">
    <source>
        <dbReference type="EMBL" id="ARO88599.1"/>
    </source>
</evidence>
<protein>
    <submittedName>
        <fullName evidence="2">Uncharacterized protein</fullName>
    </submittedName>
</protein>
<dbReference type="Proteomes" id="UP000012179">
    <property type="component" value="Chromosome"/>
</dbReference>
<feature type="compositionally biased region" description="Basic and acidic residues" evidence="1">
    <location>
        <begin position="89"/>
        <end position="103"/>
    </location>
</feature>
<reference evidence="2 3" key="1">
    <citation type="journal article" date="2015" name="Int. J. Syst. Evol. Microbiol.">
        <title>Nitrosospira lacus sp. nov., a psychrotolerant, ammonia-oxidizing bacterium from sandy lake sediment.</title>
        <authorList>
            <person name="Urakawa H."/>
            <person name="Garcia J.C."/>
            <person name="Nielsen J.L."/>
            <person name="Le V.Q."/>
            <person name="Kozlowski J.A."/>
            <person name="Stein L.Y."/>
            <person name="Lim C.K."/>
            <person name="Pommerening-Roser A."/>
            <person name="Martens-Habbena W."/>
            <person name="Stahl D.A."/>
            <person name="Klotz M.G."/>
        </authorList>
    </citation>
    <scope>NUCLEOTIDE SEQUENCE [LARGE SCALE GENOMIC DNA]</scope>
    <source>
        <strain evidence="2 3">APG3</strain>
    </source>
</reference>
<name>A0A1W6SS39_9PROT</name>
<evidence type="ECO:0000313" key="3">
    <source>
        <dbReference type="Proteomes" id="UP000012179"/>
    </source>
</evidence>